<gene>
    <name evidence="1" type="ORF">ATK78_4549</name>
</gene>
<keyword evidence="2" id="KW-1185">Reference proteome</keyword>
<protein>
    <submittedName>
        <fullName evidence="1">Uncharacterized protein</fullName>
    </submittedName>
</protein>
<name>A0A4R6SQQ1_9SPHI</name>
<accession>A0A4R6SQQ1</accession>
<dbReference type="Proteomes" id="UP000295620">
    <property type="component" value="Unassembled WGS sequence"/>
</dbReference>
<sequence>MKQRNFKLNETTLFVYKSVKVSNGKSISDPTTTMVTTTAKTTGFNSYKK</sequence>
<proteinExistence type="predicted"/>
<dbReference type="AlphaFoldDB" id="A0A4R6SQQ1"/>
<reference evidence="1 2" key="1">
    <citation type="submission" date="2019-03" db="EMBL/GenBank/DDBJ databases">
        <title>Genomic Encyclopedia of Archaeal and Bacterial Type Strains, Phase II (KMG-II): from individual species to whole genera.</title>
        <authorList>
            <person name="Goeker M."/>
        </authorList>
    </citation>
    <scope>NUCLEOTIDE SEQUENCE [LARGE SCALE GENOMIC DNA]</scope>
    <source>
        <strain evidence="1 2">DSM 19035</strain>
    </source>
</reference>
<dbReference type="RefSeq" id="WP_166664944.1">
    <property type="nucleotide sequence ID" value="NZ_SNYC01000009.1"/>
</dbReference>
<dbReference type="EMBL" id="SNYC01000009">
    <property type="protein sequence ID" value="TDQ06479.1"/>
    <property type="molecule type" value="Genomic_DNA"/>
</dbReference>
<organism evidence="1 2">
    <name type="scientific">Pedobacter metabolipauper</name>
    <dbReference type="NCBI Taxonomy" id="425513"/>
    <lineage>
        <taxon>Bacteria</taxon>
        <taxon>Pseudomonadati</taxon>
        <taxon>Bacteroidota</taxon>
        <taxon>Sphingobacteriia</taxon>
        <taxon>Sphingobacteriales</taxon>
        <taxon>Sphingobacteriaceae</taxon>
        <taxon>Pedobacter</taxon>
    </lineage>
</organism>
<evidence type="ECO:0000313" key="2">
    <source>
        <dbReference type="Proteomes" id="UP000295620"/>
    </source>
</evidence>
<comment type="caution">
    <text evidence="1">The sequence shown here is derived from an EMBL/GenBank/DDBJ whole genome shotgun (WGS) entry which is preliminary data.</text>
</comment>
<evidence type="ECO:0000313" key="1">
    <source>
        <dbReference type="EMBL" id="TDQ06479.1"/>
    </source>
</evidence>